<dbReference type="KEGG" id="rci:RCIX1015"/>
<dbReference type="AlphaFoldDB" id="Q0W5J6"/>
<keyword evidence="3 5" id="KW-1133">Transmembrane helix</keyword>
<evidence type="ECO:0000256" key="4">
    <source>
        <dbReference type="ARBA" id="ARBA00023136"/>
    </source>
</evidence>
<dbReference type="InterPro" id="IPR036286">
    <property type="entry name" value="LexA/Signal_pep-like_sf"/>
</dbReference>
<dbReference type="RefSeq" id="WP_012036175.1">
    <property type="nucleotide sequence ID" value="NC_009464.1"/>
</dbReference>
<dbReference type="EMBL" id="AM114193">
    <property type="protein sequence ID" value="CAJ36347.1"/>
    <property type="molecule type" value="Genomic_DNA"/>
</dbReference>
<dbReference type="PANTHER" id="PTHR10806">
    <property type="entry name" value="SIGNAL PEPTIDASE COMPLEX CATALYTIC SUBUNIT SEC11"/>
    <property type="match status" value="1"/>
</dbReference>
<evidence type="ECO:0000256" key="2">
    <source>
        <dbReference type="ARBA" id="ARBA00022692"/>
    </source>
</evidence>
<reference evidence="6 7" key="1">
    <citation type="journal article" date="2006" name="Science">
        <title>Genome of rice cluster I archaea -- the key methane producers in the rice rhizosphere.</title>
        <authorList>
            <person name="Erkel C."/>
            <person name="Kube M."/>
            <person name="Reinhardt R."/>
            <person name="Liesack W."/>
        </authorList>
    </citation>
    <scope>NUCLEOTIDE SEQUENCE [LARGE SCALE GENOMIC DNA]</scope>
    <source>
        <strain evidence="7">DSM 22066 / NBRC 105507 / MRE50</strain>
    </source>
</reference>
<dbReference type="SUPFAM" id="SSF51306">
    <property type="entry name" value="LexA/Signal peptidase"/>
    <property type="match status" value="1"/>
</dbReference>
<keyword evidence="4 5" id="KW-0472">Membrane</keyword>
<evidence type="ECO:0000313" key="7">
    <source>
        <dbReference type="Proteomes" id="UP000000663"/>
    </source>
</evidence>
<comment type="subcellular location">
    <subcellularLocation>
        <location evidence="1">Membrane</location>
    </subcellularLocation>
</comment>
<sequence>MAGLRDWIKKFKEKHPEIYSFAQDLIFSLAIVALIALILYAYAGTWPPEAAVIGTSMLPNLQAGDLVLLQSIERSPVKTYEESIATDYITYNGYGDVIVYYPHGDTSRSMIIHRAIRWVNESEPMWPGGPAAPHEGYITLGDNNRGVYDQAGSVSYNDPVRKEWVHGVVKFRVPYLGYLKTLAPNL</sequence>
<dbReference type="eggNOG" id="arCOG01739">
    <property type="taxonomic scope" value="Archaea"/>
</dbReference>
<dbReference type="GO" id="GO:0016020">
    <property type="term" value="C:membrane"/>
    <property type="evidence" value="ECO:0007669"/>
    <property type="project" value="UniProtKB-SubCell"/>
</dbReference>
<evidence type="ECO:0000256" key="3">
    <source>
        <dbReference type="ARBA" id="ARBA00022989"/>
    </source>
</evidence>
<name>Q0W5J6_METAR</name>
<dbReference type="GO" id="GO:0006465">
    <property type="term" value="P:signal peptide processing"/>
    <property type="evidence" value="ECO:0007669"/>
    <property type="project" value="InterPro"/>
</dbReference>
<keyword evidence="7" id="KW-1185">Reference proteome</keyword>
<dbReference type="MEROPS" id="S26.017"/>
<proteinExistence type="predicted"/>
<evidence type="ECO:0000313" key="6">
    <source>
        <dbReference type="EMBL" id="CAJ36347.1"/>
    </source>
</evidence>
<protein>
    <submittedName>
        <fullName evidence="6">Signal sequence peptidase</fullName>
        <ecNumber evidence="6">3.4.-.-</ecNumber>
    </submittedName>
</protein>
<organism evidence="6 7">
    <name type="scientific">Methanocella arvoryzae (strain DSM 22066 / NBRC 105507 / MRE50)</name>
    <dbReference type="NCBI Taxonomy" id="351160"/>
    <lineage>
        <taxon>Archaea</taxon>
        <taxon>Methanobacteriati</taxon>
        <taxon>Methanobacteriota</taxon>
        <taxon>Stenosarchaea group</taxon>
        <taxon>Methanomicrobia</taxon>
        <taxon>Methanocellales</taxon>
        <taxon>Methanocellaceae</taxon>
        <taxon>Methanocella</taxon>
    </lineage>
</organism>
<dbReference type="InterPro" id="IPR019533">
    <property type="entry name" value="Peptidase_S26"/>
</dbReference>
<dbReference type="STRING" id="351160.RCIX1015"/>
<evidence type="ECO:0000256" key="5">
    <source>
        <dbReference type="SAM" id="Phobius"/>
    </source>
</evidence>
<dbReference type="Proteomes" id="UP000000663">
    <property type="component" value="Chromosome"/>
</dbReference>
<dbReference type="InterPro" id="IPR001733">
    <property type="entry name" value="Peptidase_S26B"/>
</dbReference>
<feature type="transmembrane region" description="Helical" evidence="5">
    <location>
        <begin position="21"/>
        <end position="43"/>
    </location>
</feature>
<keyword evidence="2 5" id="KW-0812">Transmembrane</keyword>
<dbReference type="Gene3D" id="2.10.109.10">
    <property type="entry name" value="Umud Fragment, subunit A"/>
    <property type="match status" value="1"/>
</dbReference>
<dbReference type="CDD" id="cd06530">
    <property type="entry name" value="S26_SPase_I"/>
    <property type="match status" value="1"/>
</dbReference>
<keyword evidence="6" id="KW-0378">Hydrolase</keyword>
<gene>
    <name evidence="6" type="ORF">RCIX1015</name>
</gene>
<dbReference type="GeneID" id="5142770"/>
<dbReference type="OrthoDB" id="4822at2157"/>
<evidence type="ECO:0000256" key="1">
    <source>
        <dbReference type="ARBA" id="ARBA00004370"/>
    </source>
</evidence>
<dbReference type="EC" id="3.4.-.-" evidence="6"/>
<accession>Q0W5J6</accession>
<dbReference type="PANTHER" id="PTHR10806:SF6">
    <property type="entry name" value="SIGNAL PEPTIDASE COMPLEX CATALYTIC SUBUNIT SEC11"/>
    <property type="match status" value="1"/>
</dbReference>
<dbReference type="GO" id="GO:0004252">
    <property type="term" value="F:serine-type endopeptidase activity"/>
    <property type="evidence" value="ECO:0007669"/>
    <property type="project" value="InterPro"/>
</dbReference>